<dbReference type="AlphaFoldDB" id="A0A803LBQ2"/>
<dbReference type="Proteomes" id="UP000596660">
    <property type="component" value="Unplaced"/>
</dbReference>
<dbReference type="OMA" id="FEILFYY"/>
<dbReference type="EnsemblPlants" id="AUR62009291-RA">
    <property type="protein sequence ID" value="AUR62009291-RA:cds"/>
    <property type="gene ID" value="AUR62009291"/>
</dbReference>
<proteinExistence type="predicted"/>
<dbReference type="Pfam" id="PF14223">
    <property type="entry name" value="Retrotran_gag_2"/>
    <property type="match status" value="1"/>
</dbReference>
<accession>A0A803LBQ2</accession>
<reference evidence="1" key="1">
    <citation type="journal article" date="2017" name="Nature">
        <title>The genome of Chenopodium quinoa.</title>
        <authorList>
            <person name="Jarvis D.E."/>
            <person name="Ho Y.S."/>
            <person name="Lightfoot D.J."/>
            <person name="Schmoeckel S.M."/>
            <person name="Li B."/>
            <person name="Borm T.J.A."/>
            <person name="Ohyanagi H."/>
            <person name="Mineta K."/>
            <person name="Michell C.T."/>
            <person name="Saber N."/>
            <person name="Kharbatia N.M."/>
            <person name="Rupper R.R."/>
            <person name="Sharp A.R."/>
            <person name="Dally N."/>
            <person name="Boughton B.A."/>
            <person name="Woo Y.H."/>
            <person name="Gao G."/>
            <person name="Schijlen E.G.W.M."/>
            <person name="Guo X."/>
            <person name="Momin A.A."/>
            <person name="Negrao S."/>
            <person name="Al-Babili S."/>
            <person name="Gehring C."/>
            <person name="Roessner U."/>
            <person name="Jung C."/>
            <person name="Murphy K."/>
            <person name="Arold S.T."/>
            <person name="Gojobori T."/>
            <person name="van der Linden C.G."/>
            <person name="van Loo E.N."/>
            <person name="Jellen E.N."/>
            <person name="Maughan P.J."/>
            <person name="Tester M."/>
        </authorList>
    </citation>
    <scope>NUCLEOTIDE SEQUENCE [LARGE SCALE GENOMIC DNA]</scope>
    <source>
        <strain evidence="1">cv. PI 614886</strain>
    </source>
</reference>
<dbReference type="Gramene" id="AUR62009291-RA">
    <property type="protein sequence ID" value="AUR62009291-RA:cds"/>
    <property type="gene ID" value="AUR62009291"/>
</dbReference>
<evidence type="ECO:0008006" key="3">
    <source>
        <dbReference type="Google" id="ProtNLM"/>
    </source>
</evidence>
<name>A0A803LBQ2_CHEQI</name>
<sequence length="86" mass="9698">MKTILSAQGLWEIVEKGFIQPEDDSKLNEADKQGLETERKKDQNALTVIQGLDDDMFEKVANATNSKQAWNTLQNSFEGVSRVKKV</sequence>
<protein>
    <recommendedName>
        <fullName evidence="3">DUF4219 domain-containing protein</fullName>
    </recommendedName>
</protein>
<evidence type="ECO:0000313" key="2">
    <source>
        <dbReference type="Proteomes" id="UP000596660"/>
    </source>
</evidence>
<reference evidence="1" key="2">
    <citation type="submission" date="2021-03" db="UniProtKB">
        <authorList>
            <consortium name="EnsemblPlants"/>
        </authorList>
    </citation>
    <scope>IDENTIFICATION</scope>
</reference>
<organism evidence="1 2">
    <name type="scientific">Chenopodium quinoa</name>
    <name type="common">Quinoa</name>
    <dbReference type="NCBI Taxonomy" id="63459"/>
    <lineage>
        <taxon>Eukaryota</taxon>
        <taxon>Viridiplantae</taxon>
        <taxon>Streptophyta</taxon>
        <taxon>Embryophyta</taxon>
        <taxon>Tracheophyta</taxon>
        <taxon>Spermatophyta</taxon>
        <taxon>Magnoliopsida</taxon>
        <taxon>eudicotyledons</taxon>
        <taxon>Gunneridae</taxon>
        <taxon>Pentapetalae</taxon>
        <taxon>Caryophyllales</taxon>
        <taxon>Chenopodiaceae</taxon>
        <taxon>Chenopodioideae</taxon>
        <taxon>Atripliceae</taxon>
        <taxon>Chenopodium</taxon>
    </lineage>
</organism>
<evidence type="ECO:0000313" key="1">
    <source>
        <dbReference type="EnsemblPlants" id="AUR62009291-RA:cds"/>
    </source>
</evidence>
<keyword evidence="2" id="KW-1185">Reference proteome</keyword>